<dbReference type="Gene3D" id="1.10.472.80">
    <property type="entry name" value="Ypt/Rab-GAP domain of gyp1p, domain 3"/>
    <property type="match status" value="1"/>
</dbReference>
<dbReference type="InterPro" id="IPR001452">
    <property type="entry name" value="SH3_domain"/>
</dbReference>
<dbReference type="PANTHER" id="PTHR47219:SF13">
    <property type="entry name" value="RUN AND TBC1 DOMAIN-CONTAINING PROTEIN 3"/>
    <property type="match status" value="1"/>
</dbReference>
<dbReference type="InterPro" id="IPR035833">
    <property type="entry name" value="SGSM3_SH3"/>
</dbReference>
<dbReference type="AlphaFoldDB" id="A0A7R9LAH4"/>
<dbReference type="SUPFAM" id="SSF47923">
    <property type="entry name" value="Ypt/Rab-GAP domain of gyp1p"/>
    <property type="match status" value="2"/>
</dbReference>
<evidence type="ECO:0000256" key="1">
    <source>
        <dbReference type="ARBA" id="ARBA00006296"/>
    </source>
</evidence>
<dbReference type="Gene3D" id="2.30.30.40">
    <property type="entry name" value="SH3 Domains"/>
    <property type="match status" value="1"/>
</dbReference>
<organism evidence="9">
    <name type="scientific">Oppiella nova</name>
    <dbReference type="NCBI Taxonomy" id="334625"/>
    <lineage>
        <taxon>Eukaryota</taxon>
        <taxon>Metazoa</taxon>
        <taxon>Ecdysozoa</taxon>
        <taxon>Arthropoda</taxon>
        <taxon>Chelicerata</taxon>
        <taxon>Arachnida</taxon>
        <taxon>Acari</taxon>
        <taxon>Acariformes</taxon>
        <taxon>Sarcoptiformes</taxon>
        <taxon>Oribatida</taxon>
        <taxon>Brachypylina</taxon>
        <taxon>Oppioidea</taxon>
        <taxon>Oppiidae</taxon>
        <taxon>Oppiella</taxon>
    </lineage>
</organism>
<dbReference type="PROSITE" id="PS50002">
    <property type="entry name" value="SH3"/>
    <property type="match status" value="1"/>
</dbReference>
<keyword evidence="10" id="KW-1185">Reference proteome</keyword>
<dbReference type="PANTHER" id="PTHR47219">
    <property type="entry name" value="RAB GTPASE-ACTIVATING PROTEIN 1-LIKE"/>
    <property type="match status" value="1"/>
</dbReference>
<dbReference type="GO" id="GO:0031267">
    <property type="term" value="F:small GTPase binding"/>
    <property type="evidence" value="ECO:0007669"/>
    <property type="project" value="TreeGrafter"/>
</dbReference>
<dbReference type="SMART" id="SM00326">
    <property type="entry name" value="SH3"/>
    <property type="match status" value="1"/>
</dbReference>
<evidence type="ECO:0000256" key="5">
    <source>
        <dbReference type="SAM" id="MobiDB-lite"/>
    </source>
</evidence>
<feature type="domain" description="RUN" evidence="8">
    <location>
        <begin position="589"/>
        <end position="755"/>
    </location>
</feature>
<dbReference type="OrthoDB" id="44736at2759"/>
<dbReference type="FunFam" id="2.30.30.40:FF:000115">
    <property type="entry name" value="Small G protein signaling modulator 3 homolog"/>
    <property type="match status" value="1"/>
</dbReference>
<dbReference type="SUPFAM" id="SSF50044">
    <property type="entry name" value="SH3-domain"/>
    <property type="match status" value="1"/>
</dbReference>
<proteinExistence type="inferred from homology"/>
<comment type="similarity">
    <text evidence="1">Belongs to the small G protein signaling modulator family.</text>
</comment>
<dbReference type="Proteomes" id="UP000728032">
    <property type="component" value="Unassembled WGS sequence"/>
</dbReference>
<dbReference type="InterPro" id="IPR036028">
    <property type="entry name" value="SH3-like_dom_sf"/>
</dbReference>
<dbReference type="InterPro" id="IPR050302">
    <property type="entry name" value="Rab_GAP_TBC_domain"/>
</dbReference>
<dbReference type="CDD" id="cd11813">
    <property type="entry name" value="SH3_SGSM3"/>
    <property type="match status" value="1"/>
</dbReference>
<evidence type="ECO:0000256" key="2">
    <source>
        <dbReference type="ARBA" id="ARBA00022443"/>
    </source>
</evidence>
<evidence type="ECO:0000259" key="8">
    <source>
        <dbReference type="PROSITE" id="PS50826"/>
    </source>
</evidence>
<dbReference type="InterPro" id="IPR004012">
    <property type="entry name" value="Run_dom"/>
</dbReference>
<dbReference type="Pfam" id="PF00566">
    <property type="entry name" value="RabGAP-TBC"/>
    <property type="match status" value="1"/>
</dbReference>
<dbReference type="GO" id="GO:0005096">
    <property type="term" value="F:GTPase activator activity"/>
    <property type="evidence" value="ECO:0007669"/>
    <property type="project" value="TreeGrafter"/>
</dbReference>
<dbReference type="EMBL" id="CAJPVJ010000050">
    <property type="protein sequence ID" value="CAG2159649.1"/>
    <property type="molecule type" value="Genomic_DNA"/>
</dbReference>
<dbReference type="InterPro" id="IPR035969">
    <property type="entry name" value="Rab-GAP_TBC_sf"/>
</dbReference>
<feature type="region of interest" description="Disordered" evidence="5">
    <location>
        <begin position="110"/>
        <end position="131"/>
    </location>
</feature>
<evidence type="ECO:0000256" key="4">
    <source>
        <dbReference type="PROSITE-ProRule" id="PRU00192"/>
    </source>
</evidence>
<feature type="domain" description="Rab-GAP TBC" evidence="7">
    <location>
        <begin position="178"/>
        <end position="362"/>
    </location>
</feature>
<dbReference type="Pfam" id="PF00018">
    <property type="entry name" value="SH3_1"/>
    <property type="match status" value="1"/>
</dbReference>
<dbReference type="PROSITE" id="PS50826">
    <property type="entry name" value="RUN"/>
    <property type="match status" value="1"/>
</dbReference>
<evidence type="ECO:0000256" key="3">
    <source>
        <dbReference type="ARBA" id="ARBA00030864"/>
    </source>
</evidence>
<dbReference type="Pfam" id="PF02759">
    <property type="entry name" value="RUN"/>
    <property type="match status" value="1"/>
</dbReference>
<name>A0A7R9LAH4_9ACAR</name>
<dbReference type="SUPFAM" id="SSF140741">
    <property type="entry name" value="RUN domain-like"/>
    <property type="match status" value="1"/>
</dbReference>
<feature type="domain" description="SH3" evidence="6">
    <location>
        <begin position="514"/>
        <end position="573"/>
    </location>
</feature>
<evidence type="ECO:0000313" key="9">
    <source>
        <dbReference type="EMBL" id="CAD7637110.1"/>
    </source>
</evidence>
<protein>
    <recommendedName>
        <fullName evidence="3">RUN and TBC1 domain-containing protein 3</fullName>
    </recommendedName>
</protein>
<dbReference type="Gene3D" id="1.20.58.900">
    <property type="match status" value="1"/>
</dbReference>
<dbReference type="Gene3D" id="1.10.8.270">
    <property type="entry name" value="putative rabgap domain of human tbc1 domain family member 14 like domains"/>
    <property type="match status" value="1"/>
</dbReference>
<dbReference type="EMBL" id="OC914875">
    <property type="protein sequence ID" value="CAD7637110.1"/>
    <property type="molecule type" value="Genomic_DNA"/>
</dbReference>
<gene>
    <name evidence="9" type="ORF">ONB1V03_LOCUS616</name>
</gene>
<dbReference type="PROSITE" id="PS50086">
    <property type="entry name" value="TBC_RABGAP"/>
    <property type="match status" value="1"/>
</dbReference>
<evidence type="ECO:0000259" key="6">
    <source>
        <dbReference type="PROSITE" id="PS50002"/>
    </source>
</evidence>
<feature type="region of interest" description="Disordered" evidence="5">
    <location>
        <begin position="1"/>
        <end position="37"/>
    </location>
</feature>
<evidence type="ECO:0000313" key="10">
    <source>
        <dbReference type="Proteomes" id="UP000728032"/>
    </source>
</evidence>
<dbReference type="SMART" id="SM00593">
    <property type="entry name" value="RUN"/>
    <property type="match status" value="1"/>
</dbReference>
<dbReference type="SMART" id="SM00164">
    <property type="entry name" value="TBC"/>
    <property type="match status" value="1"/>
</dbReference>
<accession>A0A7R9LAH4</accession>
<dbReference type="InterPro" id="IPR000195">
    <property type="entry name" value="Rab-GAP-TBC_dom"/>
</dbReference>
<reference evidence="9" key="1">
    <citation type="submission" date="2020-11" db="EMBL/GenBank/DDBJ databases">
        <authorList>
            <person name="Tran Van P."/>
        </authorList>
    </citation>
    <scope>NUCLEOTIDE SEQUENCE</scope>
</reference>
<feature type="compositionally biased region" description="Low complexity" evidence="5">
    <location>
        <begin position="1"/>
        <end position="15"/>
    </location>
</feature>
<evidence type="ECO:0000259" key="7">
    <source>
        <dbReference type="PROSITE" id="PS50086"/>
    </source>
</evidence>
<keyword evidence="2 4" id="KW-0728">SH3 domain</keyword>
<feature type="compositionally biased region" description="Basic and acidic residues" evidence="5">
    <location>
        <begin position="110"/>
        <end position="123"/>
    </location>
</feature>
<dbReference type="InterPro" id="IPR037213">
    <property type="entry name" value="Run_dom_sf"/>
</dbReference>
<sequence>MAKSLVKSISSSMKSSPHDDGYDNKVIQPDTLSDAEDETIDHKHSIDCDIVSHSVIDCQYKPQRGEPFYALNPSIWPEDILTALSQPEDSQPPHHFDDYGFITEYKPHHKQESHESLESDPQTHKHSVSTESDEDLRSKWICYLEFHYNKEAIPHMKWSQVDIQMRHTKVLTELIKSGICSPLRPAIWMRTSKGMTLKVNSNWTYTQLCDLSNHVPSLSDKQISKILPTNACFMSNTSVGIERLRRILRVIKWLQKNGTTVYNMSRESVNLSVIAAYLLLVCEEEDAFWLTLSIANELKSFSHQSTLKDLISTNCPQIDDILKQHDIELSLITSHWFSALFAAFIPETKTLFHLWDLYFYFGSIVLFQITLGLLVCHNHIICDTKDSANVFNSLSDLPSNIKDLSSLLLIWSTGEQFVQHLTPSPLTSNISENSSSHTSMLSLPSFSSDIQDSDPKTKNVRQTSIILELHEAIEAIGRHFEVHEPSFKANLIPDYSCVDNNEEEDDYNQRKQRMRQRRAKALIDFQRHDSDELGFRKNDIITIISERDEHCWVGELNGLRGWFPAKFVEMLDERNRDYSIAGDDRVIPFVNDLIRGRLYNAIKTILTYGMKKTLFVTTHPWIIIEAISKACAESDFNSVYSRLVLTRTFRLDEFARVLTPSELLYRSIAHINHTHENEAMDVKLRSLLCIALNQNILHEWFAVICANQPHIISKWYHNWSFINSPVWKMIKSELRYCTSTLIKYTHQIILPLLTQFSFNLNPNSELSESIQPKSPVSKDGTKSFLKLLKYTKTTRTKFLSAIFASFPIQLCAHIVLKEPLLIIRPRNHQNVFQYLVKRRFNKHWSGG</sequence>